<evidence type="ECO:0000256" key="5">
    <source>
        <dbReference type="ARBA" id="ARBA00022989"/>
    </source>
</evidence>
<evidence type="ECO:0000259" key="9">
    <source>
        <dbReference type="Pfam" id="PF23122"/>
    </source>
</evidence>
<reference evidence="10 11" key="1">
    <citation type="submission" date="2023-10" db="EMBL/GenBank/DDBJ databases">
        <title>Comparative genomics analysis reveals potential genetic determinants of host preference in Cryptosporidium xiaoi.</title>
        <authorList>
            <person name="Xiao L."/>
            <person name="Li J."/>
        </authorList>
    </citation>
    <scope>NUCLEOTIDE SEQUENCE [LARGE SCALE GENOMIC DNA]</scope>
    <source>
        <strain evidence="10 11">52996</strain>
    </source>
</reference>
<dbReference type="InterPro" id="IPR024881">
    <property type="entry name" value="Tip"/>
</dbReference>
<keyword evidence="3 8" id="KW-0812">Transmembrane</keyword>
<feature type="domain" description="T-cell immunomodulatory protein TIP C2" evidence="9">
    <location>
        <begin position="770"/>
        <end position="906"/>
    </location>
</feature>
<evidence type="ECO:0000256" key="6">
    <source>
        <dbReference type="ARBA" id="ARBA00023136"/>
    </source>
</evidence>
<evidence type="ECO:0000256" key="1">
    <source>
        <dbReference type="ARBA" id="ARBA00004479"/>
    </source>
</evidence>
<name>A0AAV9XSU7_9CRYT</name>
<accession>A0AAV9XSU7</accession>
<keyword evidence="7" id="KW-0325">Glycoprotein</keyword>
<evidence type="ECO:0000256" key="7">
    <source>
        <dbReference type="ARBA" id="ARBA00023180"/>
    </source>
</evidence>
<dbReference type="Pfam" id="PF23122">
    <property type="entry name" value="C2_ITFG1"/>
    <property type="match status" value="1"/>
</dbReference>
<evidence type="ECO:0000313" key="11">
    <source>
        <dbReference type="Proteomes" id="UP001311799"/>
    </source>
</evidence>
<keyword evidence="4" id="KW-0732">Signal</keyword>
<keyword evidence="5 8" id="KW-1133">Transmembrane helix</keyword>
<dbReference type="InterPro" id="IPR028994">
    <property type="entry name" value="Integrin_alpha_N"/>
</dbReference>
<keyword evidence="6 8" id="KW-0472">Membrane</keyword>
<dbReference type="Proteomes" id="UP001311799">
    <property type="component" value="Unassembled WGS sequence"/>
</dbReference>
<protein>
    <recommendedName>
        <fullName evidence="9">T-cell immunomodulatory protein TIP C2 domain-containing protein</fullName>
    </recommendedName>
</protein>
<comment type="similarity">
    <text evidence="2">Belongs to the TIP family.</text>
</comment>
<dbReference type="PANTHER" id="PTHR13412">
    <property type="entry name" value="T-CELL IMMUNOMODULATORY PROTEIN HOMOLOG"/>
    <property type="match status" value="1"/>
</dbReference>
<evidence type="ECO:0000256" key="2">
    <source>
        <dbReference type="ARBA" id="ARBA00006496"/>
    </source>
</evidence>
<sequence>MNLKKNELFNPQRWLLLAIIVVMYSNIVFCDWNIEWIKSKLLLKASKSDGNIENFNFNEIPGRILSFIDFNNDKFTDIIVYSESESTIRVLLWNSTVNNFVSSYFFEFKDGTVASSLPGDWNGDGNMDILLTYYIEKKEESNSFFSSKKIKNEFGMALFVQNIVENNHELIELWRTDLNNELTVVEPLVFDLNGDGLLDLLCESKDGKRFVLLNFCNSLDLVNLKRPFKRYNWGSDLSEWIDIGSSQNKGSYGRLVENHSSAFIDMDGDCRSDLVLEVYFNDEVEQEKNHLDEELGIYGKNIKKGLEIWINTMVDGIAKFRKYVPETNSENINNSGLIILPHGSGSISYSDFNRDGTIDLIVPVCVMGKDGCESKSRLVFIPNIHEYNNCITDSKTGFFGYNNLKEYNSGNNNLSIRCKNSKMLCKSSAFTIHSFTDDDNSLIFRDTFVTEKKKQSNSFFSSLFGGSFMDKNIKPETTLHNGFTVSLIYDNNGEPADNEIIIDKVDNSKETSEDGVLNDENDNQFNVMANQMVSLFSFFPNKQKSKDIELQWGLNNRGTVIFSVGDFNSDGYPDLLAVVMYPNNTRQLKLIENLPIILNSGNDNSTFNLYTGKNTSSNKFGLIGGIWQFWYNKLLYSLRKTMYWFSGFVFSPEIYLNSDSIYRKFGVSRIVDTFSDFSVDYGAFFDIYDNGFLDIISISYPYEKAGKSLCKVNIKFASIENTNLFIKVSALSYISSTIGNAVDFKTSGGSSKINKANGRNGDIGSDHNNGVTSYGTTIRIRMTSLTGNDIFMSSSQFSQSTNGVLQTPFVIFGLGKTNNYIEELYVGTNYATNNYIGLDGNFGGNNNEVTGSSNLGFKNLFDKRVGGLNYRYEQFKYSYVWTGLIPNTRVIAQLNPLNNPQVWTLVLSVSPKKSLKGILIASIIALFVIGVIVLILDQREKAEDLKEHQGFKSNFISA</sequence>
<dbReference type="Pfam" id="PF13517">
    <property type="entry name" value="FG-GAP_3"/>
    <property type="match status" value="1"/>
</dbReference>
<dbReference type="InterPro" id="IPR057089">
    <property type="entry name" value="C2_TIP"/>
</dbReference>
<organism evidence="10 11">
    <name type="scientific">Cryptosporidium xiaoi</name>
    <dbReference type="NCBI Taxonomy" id="659607"/>
    <lineage>
        <taxon>Eukaryota</taxon>
        <taxon>Sar</taxon>
        <taxon>Alveolata</taxon>
        <taxon>Apicomplexa</taxon>
        <taxon>Conoidasida</taxon>
        <taxon>Coccidia</taxon>
        <taxon>Eucoccidiorida</taxon>
        <taxon>Eimeriorina</taxon>
        <taxon>Cryptosporidiidae</taxon>
        <taxon>Cryptosporidium</taxon>
    </lineage>
</organism>
<dbReference type="InterPro" id="IPR013517">
    <property type="entry name" value="FG-GAP"/>
</dbReference>
<evidence type="ECO:0000256" key="4">
    <source>
        <dbReference type="ARBA" id="ARBA00022729"/>
    </source>
</evidence>
<evidence type="ECO:0000256" key="3">
    <source>
        <dbReference type="ARBA" id="ARBA00022692"/>
    </source>
</evidence>
<dbReference type="AlphaFoldDB" id="A0AAV9XSU7"/>
<comment type="subcellular location">
    <subcellularLocation>
        <location evidence="1">Membrane</location>
        <topology evidence="1">Single-pass type I membrane protein</topology>
    </subcellularLocation>
</comment>
<dbReference type="SUPFAM" id="SSF69318">
    <property type="entry name" value="Integrin alpha N-terminal domain"/>
    <property type="match status" value="1"/>
</dbReference>
<keyword evidence="11" id="KW-1185">Reference proteome</keyword>
<gene>
    <name evidence="10" type="ORF">RS030_91568</name>
</gene>
<dbReference type="Gene3D" id="2.130.10.130">
    <property type="entry name" value="Integrin alpha, N-terminal"/>
    <property type="match status" value="1"/>
</dbReference>
<evidence type="ECO:0000313" key="10">
    <source>
        <dbReference type="EMBL" id="KAK6587533.1"/>
    </source>
</evidence>
<comment type="caution">
    <text evidence="10">The sequence shown here is derived from an EMBL/GenBank/DDBJ whole genome shotgun (WGS) entry which is preliminary data.</text>
</comment>
<evidence type="ECO:0000256" key="8">
    <source>
        <dbReference type="SAM" id="Phobius"/>
    </source>
</evidence>
<dbReference type="GO" id="GO:0005886">
    <property type="term" value="C:plasma membrane"/>
    <property type="evidence" value="ECO:0007669"/>
    <property type="project" value="TreeGrafter"/>
</dbReference>
<dbReference type="PANTHER" id="PTHR13412:SF0">
    <property type="entry name" value="T-CELL IMMUNOMODULATORY PROTEIN"/>
    <property type="match status" value="1"/>
</dbReference>
<proteinExistence type="inferred from homology"/>
<feature type="transmembrane region" description="Helical" evidence="8">
    <location>
        <begin position="917"/>
        <end position="936"/>
    </location>
</feature>
<dbReference type="EMBL" id="JAWDEY010000037">
    <property type="protein sequence ID" value="KAK6587533.1"/>
    <property type="molecule type" value="Genomic_DNA"/>
</dbReference>